<sequence length="129" mass="14132">MSNGLRGFWTFLLLNGPFSTFASPIVISLQPLWVTIVRSVGRYRQLLEVGDLESLIASCQGHAAARLATGSAPECFVCLEPHVNALRAACCATSCFIDTLAYQHEWPTSLSESSTAQKIKFLFPLLELL</sequence>
<dbReference type="Proteomes" id="UP000799750">
    <property type="component" value="Unassembled WGS sequence"/>
</dbReference>
<keyword evidence="2" id="KW-1185">Reference proteome</keyword>
<protein>
    <submittedName>
        <fullName evidence="1">Uncharacterized protein</fullName>
    </submittedName>
</protein>
<gene>
    <name evidence="1" type="ORF">BU16DRAFT_99136</name>
</gene>
<reference evidence="1" key="1">
    <citation type="journal article" date="2020" name="Stud. Mycol.">
        <title>101 Dothideomycetes genomes: a test case for predicting lifestyles and emergence of pathogens.</title>
        <authorList>
            <person name="Haridas S."/>
            <person name="Albert R."/>
            <person name="Binder M."/>
            <person name="Bloem J."/>
            <person name="Labutti K."/>
            <person name="Salamov A."/>
            <person name="Andreopoulos B."/>
            <person name="Baker S."/>
            <person name="Barry K."/>
            <person name="Bills G."/>
            <person name="Bluhm B."/>
            <person name="Cannon C."/>
            <person name="Castanera R."/>
            <person name="Culley D."/>
            <person name="Daum C."/>
            <person name="Ezra D."/>
            <person name="Gonzalez J."/>
            <person name="Henrissat B."/>
            <person name="Kuo A."/>
            <person name="Liang C."/>
            <person name="Lipzen A."/>
            <person name="Lutzoni F."/>
            <person name="Magnuson J."/>
            <person name="Mondo S."/>
            <person name="Nolan M."/>
            <person name="Ohm R."/>
            <person name="Pangilinan J."/>
            <person name="Park H.-J."/>
            <person name="Ramirez L."/>
            <person name="Alfaro M."/>
            <person name="Sun H."/>
            <person name="Tritt A."/>
            <person name="Yoshinaga Y."/>
            <person name="Zwiers L.-H."/>
            <person name="Turgeon B."/>
            <person name="Goodwin S."/>
            <person name="Spatafora J."/>
            <person name="Crous P."/>
            <person name="Grigoriev I."/>
        </authorList>
    </citation>
    <scope>NUCLEOTIDE SEQUENCE</scope>
    <source>
        <strain evidence="1">CBS 269.34</strain>
    </source>
</reference>
<evidence type="ECO:0000313" key="1">
    <source>
        <dbReference type="EMBL" id="KAF2491959.1"/>
    </source>
</evidence>
<organism evidence="1 2">
    <name type="scientific">Lophium mytilinum</name>
    <dbReference type="NCBI Taxonomy" id="390894"/>
    <lineage>
        <taxon>Eukaryota</taxon>
        <taxon>Fungi</taxon>
        <taxon>Dikarya</taxon>
        <taxon>Ascomycota</taxon>
        <taxon>Pezizomycotina</taxon>
        <taxon>Dothideomycetes</taxon>
        <taxon>Pleosporomycetidae</taxon>
        <taxon>Mytilinidiales</taxon>
        <taxon>Mytilinidiaceae</taxon>
        <taxon>Lophium</taxon>
    </lineage>
</organism>
<accession>A0A6A6QIQ0</accession>
<name>A0A6A6QIQ0_9PEZI</name>
<proteinExistence type="predicted"/>
<evidence type="ECO:0000313" key="2">
    <source>
        <dbReference type="Proteomes" id="UP000799750"/>
    </source>
</evidence>
<dbReference type="EMBL" id="MU004194">
    <property type="protein sequence ID" value="KAF2491959.1"/>
    <property type="molecule type" value="Genomic_DNA"/>
</dbReference>
<dbReference type="AlphaFoldDB" id="A0A6A6QIQ0"/>